<dbReference type="AlphaFoldDB" id="A0A6B1DA29"/>
<accession>A0A6B1DA29</accession>
<dbReference type="InterPro" id="IPR017853">
    <property type="entry name" value="GH"/>
</dbReference>
<dbReference type="InterPro" id="IPR024408">
    <property type="entry name" value="Muramidase"/>
</dbReference>
<proteinExistence type="predicted"/>
<reference evidence="2" key="1">
    <citation type="submission" date="2019-09" db="EMBL/GenBank/DDBJ databases">
        <title>Characterisation of the sponge microbiome using genome-centric metagenomics.</title>
        <authorList>
            <person name="Engelberts J.P."/>
            <person name="Robbins S.J."/>
            <person name="De Goeij J.M."/>
            <person name="Aranda M."/>
            <person name="Bell S.C."/>
            <person name="Webster N.S."/>
        </authorList>
    </citation>
    <scope>NUCLEOTIDE SEQUENCE</scope>
    <source>
        <strain evidence="2">SB0661_bin_32</strain>
    </source>
</reference>
<evidence type="ECO:0000259" key="1">
    <source>
        <dbReference type="Pfam" id="PF11860"/>
    </source>
</evidence>
<protein>
    <submittedName>
        <fullName evidence="2">N-acetylmuramidase family protein</fullName>
    </submittedName>
</protein>
<sequence length="591" mass="65838">MRKTTGEKQMTKLAYHVQGFTPAAIAAVTAQRNAKMIKTMDLQPWAIDALKVWKKNNPGGIVTYRHYIGEEAEGPNAQLERWREFCNRLIVYLKENAPPNLVDAVYLPFNEIAPYGGAALDRYVELMPQMADHLRSASDWHNYDLKIIGGNWSVTTPHPPEAWHGIAPAFPSLDYLCLHRYSKRSLQEEQDTLYDFEEIYRNLRARGQRPPPLILGEFGVDGALWTDASMPREERYKGWQAFMPAAEYAQQLAEADARLQALDFVHSAAVFNLDQYPPVDWGSYLYAEQPEIVTVFSRPDGAGAVRPVEVPAPAPVMQTEPGLPSWLHNDLAALWRQWRGDERNEWVPGTAREKAEFWAHAGRVGVDVSRYGEPVERPAADAAPDGGPVADSVGVIARWMARETGAAPALWQAVIDIETGGAGLTDDGYPICRFELAQWRRRNGDGAWAQADPHFEGEQTWQGDDDLVNMDGAWRPIHGDQAFRRSVIAFASTFGNPDEAFACSSWGLFQLMGWHHALAGYATAEAMAQAFAESEEVQAAGYLKWAQARGAVAALKRGDLAGFVRIHNGRGQVARVTALLERAARRHGFSF</sequence>
<feature type="domain" description="N-acetylmuramidase" evidence="1">
    <location>
        <begin position="409"/>
        <end position="573"/>
    </location>
</feature>
<dbReference type="SUPFAM" id="SSF51445">
    <property type="entry name" value="(Trans)glycosidases"/>
    <property type="match status" value="1"/>
</dbReference>
<evidence type="ECO:0000313" key="2">
    <source>
        <dbReference type="EMBL" id="MYC96900.1"/>
    </source>
</evidence>
<gene>
    <name evidence="2" type="ORF">F4X14_18220</name>
</gene>
<dbReference type="Gene3D" id="3.20.20.80">
    <property type="entry name" value="Glycosidases"/>
    <property type="match status" value="1"/>
</dbReference>
<name>A0A6B1DA29_9CHLR</name>
<organism evidence="2">
    <name type="scientific">Caldilineaceae bacterium SB0661_bin_32</name>
    <dbReference type="NCBI Taxonomy" id="2605255"/>
    <lineage>
        <taxon>Bacteria</taxon>
        <taxon>Bacillati</taxon>
        <taxon>Chloroflexota</taxon>
        <taxon>Caldilineae</taxon>
        <taxon>Caldilineales</taxon>
        <taxon>Caldilineaceae</taxon>
    </lineage>
</organism>
<dbReference type="EMBL" id="VXMH01000099">
    <property type="protein sequence ID" value="MYC96900.1"/>
    <property type="molecule type" value="Genomic_DNA"/>
</dbReference>
<dbReference type="Pfam" id="PF11860">
    <property type="entry name" value="Muramidase"/>
    <property type="match status" value="1"/>
</dbReference>
<comment type="caution">
    <text evidence="2">The sequence shown here is derived from an EMBL/GenBank/DDBJ whole genome shotgun (WGS) entry which is preliminary data.</text>
</comment>